<dbReference type="GO" id="GO:0031956">
    <property type="term" value="F:medium-chain fatty acid-CoA ligase activity"/>
    <property type="evidence" value="ECO:0007669"/>
    <property type="project" value="TreeGrafter"/>
</dbReference>
<accession>A0A1E4R7S5</accession>
<name>A0A1E4R7S5_9BACI</name>
<comment type="caution">
    <text evidence="5">The sequence shown here is derived from an EMBL/GenBank/DDBJ whole genome shotgun (WGS) entry which is preliminary data.</text>
</comment>
<proteinExistence type="inferred from homology"/>
<dbReference type="AlphaFoldDB" id="A0A1E4R7S5"/>
<dbReference type="SUPFAM" id="SSF56801">
    <property type="entry name" value="Acetyl-CoA synthetase-like"/>
    <property type="match status" value="1"/>
</dbReference>
<sequence>MFVEQAWILKRAALTPHHIALINLATAEQWTYQQLSEEISKWCQFFERQQLLKGSRVAVFAQNHIQLFAVLFACGLRGLIYVPLNWRLSKEELTQILEDATPSILLYEEEDTCPVVLDKMFSLQSIQQEKNGSVNKQPMEVDDPWLMIYTGGTTGRPKGVVLSFESVNWNAMNTIISWGLHDKDRTLNYMPMFHTGGLNALCIPLLMAGGTVIIGDKFEAEAALRATNQHKTTISLFVPTMYQAMIATKYFQENQFPSMKVFLSGGAPCPHPIYDAFYRKGLFFKEGYGLTEAGPNNFFIAREDAYAKKGAVGKSMQFIEAKIIKPSGHNCAPHEVGELLVKGKHMFRFYWNNKRETANIMQDGWLKTGDLAMMDEDGDFFIVGRRKEMIISGGENVYPQEVEQCMLQHPEVQEVAVIGVADNYWGEVVTAFIVCQNQVATILDELHDLCHQQLGRYKIPKQILFLEELPKTSVGKIDKKALHMLVDATPCE</sequence>
<dbReference type="Proteomes" id="UP000094784">
    <property type="component" value="Unassembled WGS sequence"/>
</dbReference>
<dbReference type="Gene3D" id="3.40.50.12780">
    <property type="entry name" value="N-terminal domain of ligase-like"/>
    <property type="match status" value="1"/>
</dbReference>
<keyword evidence="2 5" id="KW-0436">Ligase</keyword>
<comment type="similarity">
    <text evidence="1">Belongs to the ATP-dependent AMP-binding enzyme family.</text>
</comment>
<evidence type="ECO:0000259" key="4">
    <source>
        <dbReference type="Pfam" id="PF13193"/>
    </source>
</evidence>
<dbReference type="OrthoDB" id="9757771at2"/>
<reference evidence="5 6" key="1">
    <citation type="submission" date="2016-09" db="EMBL/GenBank/DDBJ databases">
        <title>Draft genome sequence of the soil isolate, Lysinibacillus fusiformis M5, a potential hypoxanthine producer.</title>
        <authorList>
            <person name="Gallegos-Monterrosa R."/>
            <person name="Maroti G."/>
            <person name="Balint B."/>
            <person name="Kovacs A.T."/>
        </authorList>
    </citation>
    <scope>NUCLEOTIDE SEQUENCE [LARGE SCALE GENOMIC DNA]</scope>
    <source>
        <strain evidence="5 6">M5</strain>
    </source>
</reference>
<organism evidence="5 6">
    <name type="scientific">Lysinibacillus fusiformis</name>
    <dbReference type="NCBI Taxonomy" id="28031"/>
    <lineage>
        <taxon>Bacteria</taxon>
        <taxon>Bacillati</taxon>
        <taxon>Bacillota</taxon>
        <taxon>Bacilli</taxon>
        <taxon>Bacillales</taxon>
        <taxon>Bacillaceae</taxon>
        <taxon>Lysinibacillus</taxon>
    </lineage>
</organism>
<evidence type="ECO:0000259" key="3">
    <source>
        <dbReference type="Pfam" id="PF00501"/>
    </source>
</evidence>
<evidence type="ECO:0000313" key="6">
    <source>
        <dbReference type="Proteomes" id="UP000094784"/>
    </source>
</evidence>
<dbReference type="InterPro" id="IPR020845">
    <property type="entry name" value="AMP-binding_CS"/>
</dbReference>
<feature type="domain" description="AMP-dependent synthetase/ligase" evidence="3">
    <location>
        <begin position="10"/>
        <end position="351"/>
    </location>
</feature>
<dbReference type="GO" id="GO:0006631">
    <property type="term" value="P:fatty acid metabolic process"/>
    <property type="evidence" value="ECO:0007669"/>
    <property type="project" value="TreeGrafter"/>
</dbReference>
<dbReference type="PANTHER" id="PTHR43201">
    <property type="entry name" value="ACYL-COA SYNTHETASE"/>
    <property type="match status" value="1"/>
</dbReference>
<dbReference type="Gene3D" id="3.30.300.30">
    <property type="match status" value="1"/>
</dbReference>
<dbReference type="PANTHER" id="PTHR43201:SF5">
    <property type="entry name" value="MEDIUM-CHAIN ACYL-COA LIGASE ACSF2, MITOCHONDRIAL"/>
    <property type="match status" value="1"/>
</dbReference>
<dbReference type="InterPro" id="IPR025110">
    <property type="entry name" value="AMP-bd_C"/>
</dbReference>
<dbReference type="InterPro" id="IPR000873">
    <property type="entry name" value="AMP-dep_synth/lig_dom"/>
</dbReference>
<feature type="domain" description="AMP-binding enzyme C-terminal" evidence="4">
    <location>
        <begin position="401"/>
        <end position="476"/>
    </location>
</feature>
<evidence type="ECO:0000256" key="1">
    <source>
        <dbReference type="ARBA" id="ARBA00006432"/>
    </source>
</evidence>
<dbReference type="EMBL" id="MECQ01000001">
    <property type="protein sequence ID" value="ODV56537.1"/>
    <property type="molecule type" value="Genomic_DNA"/>
</dbReference>
<gene>
    <name evidence="5" type="ORF">BG258_11845</name>
</gene>
<evidence type="ECO:0000313" key="5">
    <source>
        <dbReference type="EMBL" id="ODV56537.1"/>
    </source>
</evidence>
<dbReference type="InterPro" id="IPR045851">
    <property type="entry name" value="AMP-bd_C_sf"/>
</dbReference>
<dbReference type="Pfam" id="PF00501">
    <property type="entry name" value="AMP-binding"/>
    <property type="match status" value="1"/>
</dbReference>
<dbReference type="PROSITE" id="PS00455">
    <property type="entry name" value="AMP_BINDING"/>
    <property type="match status" value="1"/>
</dbReference>
<dbReference type="InterPro" id="IPR042099">
    <property type="entry name" value="ANL_N_sf"/>
</dbReference>
<protein>
    <submittedName>
        <fullName evidence="5">Long-chain fatty acid--CoA ligase</fullName>
    </submittedName>
</protein>
<dbReference type="RefSeq" id="WP_069481526.1">
    <property type="nucleotide sequence ID" value="NZ_KV766182.1"/>
</dbReference>
<evidence type="ECO:0000256" key="2">
    <source>
        <dbReference type="ARBA" id="ARBA00022598"/>
    </source>
</evidence>
<dbReference type="FunFam" id="3.30.300.30:FF:000008">
    <property type="entry name" value="2,3-dihydroxybenzoate-AMP ligase"/>
    <property type="match status" value="1"/>
</dbReference>
<dbReference type="Pfam" id="PF13193">
    <property type="entry name" value="AMP-binding_C"/>
    <property type="match status" value="1"/>
</dbReference>